<protein>
    <recommendedName>
        <fullName evidence="4">MFS transporter</fullName>
    </recommendedName>
</protein>
<evidence type="ECO:0000313" key="2">
    <source>
        <dbReference type="EMBL" id="MFD1152716.1"/>
    </source>
</evidence>
<reference evidence="3" key="1">
    <citation type="journal article" date="2019" name="Int. J. Syst. Evol. Microbiol.">
        <title>The Global Catalogue of Microorganisms (GCM) 10K type strain sequencing project: providing services to taxonomists for standard genome sequencing and annotation.</title>
        <authorList>
            <consortium name="The Broad Institute Genomics Platform"/>
            <consortium name="The Broad Institute Genome Sequencing Center for Infectious Disease"/>
            <person name="Wu L."/>
            <person name="Ma J."/>
        </authorList>
    </citation>
    <scope>NUCLEOTIDE SEQUENCE [LARGE SCALE GENOMIC DNA]</scope>
    <source>
        <strain evidence="3">CCUG 60214</strain>
    </source>
</reference>
<feature type="transmembrane region" description="Helical" evidence="1">
    <location>
        <begin position="21"/>
        <end position="44"/>
    </location>
</feature>
<sequence length="69" mass="6744">MPTPLTAVTPSDPAAARRTRAAAIGVAVTFGLNGVAVASWFARVPAARDALGLGAVEVGLVLLAMSAGA</sequence>
<keyword evidence="1" id="KW-0472">Membrane</keyword>
<dbReference type="Proteomes" id="UP001597168">
    <property type="component" value="Unassembled WGS sequence"/>
</dbReference>
<evidence type="ECO:0008006" key="4">
    <source>
        <dbReference type="Google" id="ProtNLM"/>
    </source>
</evidence>
<proteinExistence type="predicted"/>
<gene>
    <name evidence="2" type="ORF">ACFQ3T_36730</name>
</gene>
<keyword evidence="3" id="KW-1185">Reference proteome</keyword>
<name>A0ABW3R6L7_9PSEU</name>
<evidence type="ECO:0000313" key="3">
    <source>
        <dbReference type="Proteomes" id="UP001597168"/>
    </source>
</evidence>
<feature type="non-terminal residue" evidence="2">
    <location>
        <position position="69"/>
    </location>
</feature>
<keyword evidence="1" id="KW-1133">Transmembrane helix</keyword>
<accession>A0ABW3R6L7</accession>
<organism evidence="2 3">
    <name type="scientific">Saccharothrix hoggarensis</name>
    <dbReference type="NCBI Taxonomy" id="913853"/>
    <lineage>
        <taxon>Bacteria</taxon>
        <taxon>Bacillati</taxon>
        <taxon>Actinomycetota</taxon>
        <taxon>Actinomycetes</taxon>
        <taxon>Pseudonocardiales</taxon>
        <taxon>Pseudonocardiaceae</taxon>
        <taxon>Saccharothrix</taxon>
    </lineage>
</organism>
<dbReference type="EMBL" id="JBHTLK010000496">
    <property type="protein sequence ID" value="MFD1152716.1"/>
    <property type="molecule type" value="Genomic_DNA"/>
</dbReference>
<evidence type="ECO:0000256" key="1">
    <source>
        <dbReference type="SAM" id="Phobius"/>
    </source>
</evidence>
<comment type="caution">
    <text evidence="2">The sequence shown here is derived from an EMBL/GenBank/DDBJ whole genome shotgun (WGS) entry which is preliminary data.</text>
</comment>
<keyword evidence="1" id="KW-0812">Transmembrane</keyword>